<organism evidence="10 11">
    <name type="scientific">Devosia oryzisoli</name>
    <dbReference type="NCBI Taxonomy" id="2774138"/>
    <lineage>
        <taxon>Bacteria</taxon>
        <taxon>Pseudomonadati</taxon>
        <taxon>Pseudomonadota</taxon>
        <taxon>Alphaproteobacteria</taxon>
        <taxon>Hyphomicrobiales</taxon>
        <taxon>Devosiaceae</taxon>
        <taxon>Devosia</taxon>
    </lineage>
</organism>
<dbReference type="InterPro" id="IPR005490">
    <property type="entry name" value="LD_TPept_cat_dom"/>
</dbReference>
<keyword evidence="8" id="KW-0732">Signal</keyword>
<dbReference type="GO" id="GO:0008360">
    <property type="term" value="P:regulation of cell shape"/>
    <property type="evidence" value="ECO:0007669"/>
    <property type="project" value="UniProtKB-UniRule"/>
</dbReference>
<evidence type="ECO:0000256" key="5">
    <source>
        <dbReference type="ARBA" id="ARBA00022984"/>
    </source>
</evidence>
<keyword evidence="11" id="KW-1185">Reference proteome</keyword>
<dbReference type="Proteomes" id="UP000654108">
    <property type="component" value="Unassembled WGS sequence"/>
</dbReference>
<dbReference type="InterPro" id="IPR038063">
    <property type="entry name" value="Transpep_catalytic_dom"/>
</dbReference>
<dbReference type="Pfam" id="PF03734">
    <property type="entry name" value="YkuD"/>
    <property type="match status" value="1"/>
</dbReference>
<evidence type="ECO:0000256" key="4">
    <source>
        <dbReference type="ARBA" id="ARBA00022960"/>
    </source>
</evidence>
<comment type="caution">
    <text evidence="10">The sequence shown here is derived from an EMBL/GenBank/DDBJ whole genome shotgun (WGS) entry which is preliminary data.</text>
</comment>
<dbReference type="RefSeq" id="WP_191771994.1">
    <property type="nucleotide sequence ID" value="NZ_JACYFU010000001.1"/>
</dbReference>
<dbReference type="CDD" id="cd16913">
    <property type="entry name" value="YkuD_like"/>
    <property type="match status" value="1"/>
</dbReference>
<dbReference type="GO" id="GO:0016740">
    <property type="term" value="F:transferase activity"/>
    <property type="evidence" value="ECO:0007669"/>
    <property type="project" value="UniProtKB-KW"/>
</dbReference>
<evidence type="ECO:0000256" key="1">
    <source>
        <dbReference type="ARBA" id="ARBA00004752"/>
    </source>
</evidence>
<comment type="similarity">
    <text evidence="2">Belongs to the YkuD family.</text>
</comment>
<dbReference type="GO" id="GO:0018104">
    <property type="term" value="P:peptidoglycan-protein cross-linking"/>
    <property type="evidence" value="ECO:0007669"/>
    <property type="project" value="TreeGrafter"/>
</dbReference>
<gene>
    <name evidence="10" type="ORF">IC608_00040</name>
</gene>
<dbReference type="PROSITE" id="PS52029">
    <property type="entry name" value="LD_TPASE"/>
    <property type="match status" value="1"/>
</dbReference>
<keyword evidence="5 7" id="KW-0573">Peptidoglycan synthesis</keyword>
<dbReference type="InterPro" id="IPR036365">
    <property type="entry name" value="PGBD-like_sf"/>
</dbReference>
<dbReference type="InterPro" id="IPR002477">
    <property type="entry name" value="Peptidoglycan-bd-like"/>
</dbReference>
<dbReference type="SUPFAM" id="SSF47090">
    <property type="entry name" value="PGBD-like"/>
    <property type="match status" value="1"/>
</dbReference>
<dbReference type="GO" id="GO:0005576">
    <property type="term" value="C:extracellular region"/>
    <property type="evidence" value="ECO:0007669"/>
    <property type="project" value="TreeGrafter"/>
</dbReference>
<evidence type="ECO:0000313" key="11">
    <source>
        <dbReference type="Proteomes" id="UP000654108"/>
    </source>
</evidence>
<evidence type="ECO:0000313" key="10">
    <source>
        <dbReference type="EMBL" id="MBD8063861.1"/>
    </source>
</evidence>
<dbReference type="Pfam" id="PF01471">
    <property type="entry name" value="PG_binding_1"/>
    <property type="match status" value="1"/>
</dbReference>
<dbReference type="AlphaFoldDB" id="A0A927FTL9"/>
<dbReference type="Gene3D" id="2.40.440.10">
    <property type="entry name" value="L,D-transpeptidase catalytic domain-like"/>
    <property type="match status" value="1"/>
</dbReference>
<dbReference type="PANTHER" id="PTHR30582:SF30">
    <property type="entry name" value="BLR4375 PROTEIN"/>
    <property type="match status" value="1"/>
</dbReference>
<keyword evidence="6 7" id="KW-0961">Cell wall biogenesis/degradation</keyword>
<keyword evidence="4 7" id="KW-0133">Cell shape</keyword>
<feature type="signal peptide" evidence="8">
    <location>
        <begin position="1"/>
        <end position="35"/>
    </location>
</feature>
<dbReference type="SUPFAM" id="SSF141523">
    <property type="entry name" value="L,D-transpeptidase catalytic domain-like"/>
    <property type="match status" value="1"/>
</dbReference>
<proteinExistence type="inferred from homology"/>
<feature type="active site" description="Nucleophile" evidence="7">
    <location>
        <position position="322"/>
    </location>
</feature>
<dbReference type="GO" id="GO:0071555">
    <property type="term" value="P:cell wall organization"/>
    <property type="evidence" value="ECO:0007669"/>
    <property type="project" value="UniProtKB-UniRule"/>
</dbReference>
<evidence type="ECO:0000259" key="9">
    <source>
        <dbReference type="PROSITE" id="PS52029"/>
    </source>
</evidence>
<comment type="pathway">
    <text evidence="1 7">Cell wall biogenesis; peptidoglycan biosynthesis.</text>
</comment>
<evidence type="ECO:0000256" key="3">
    <source>
        <dbReference type="ARBA" id="ARBA00022679"/>
    </source>
</evidence>
<dbReference type="GO" id="GO:0071972">
    <property type="term" value="F:peptidoglycan L,D-transpeptidase activity"/>
    <property type="evidence" value="ECO:0007669"/>
    <property type="project" value="TreeGrafter"/>
</dbReference>
<evidence type="ECO:0000256" key="7">
    <source>
        <dbReference type="PROSITE-ProRule" id="PRU01373"/>
    </source>
</evidence>
<dbReference type="EMBL" id="JACYFU010000001">
    <property type="protein sequence ID" value="MBD8063861.1"/>
    <property type="molecule type" value="Genomic_DNA"/>
</dbReference>
<feature type="active site" description="Proton donor/acceptor" evidence="7">
    <location>
        <position position="306"/>
    </location>
</feature>
<dbReference type="InterPro" id="IPR050979">
    <property type="entry name" value="LD-transpeptidase"/>
</dbReference>
<accession>A0A927FTL9</accession>
<evidence type="ECO:0000256" key="6">
    <source>
        <dbReference type="ARBA" id="ARBA00023316"/>
    </source>
</evidence>
<name>A0A927FTL9_9HYPH</name>
<feature type="chain" id="PRO_5037504283" evidence="8">
    <location>
        <begin position="36"/>
        <end position="347"/>
    </location>
</feature>
<protein>
    <submittedName>
        <fullName evidence="10">Murein L,D-transpeptidase</fullName>
    </submittedName>
</protein>
<reference evidence="10" key="1">
    <citation type="submission" date="2020-09" db="EMBL/GenBank/DDBJ databases">
        <title>Genome seq and assembly of Devosia sp.</title>
        <authorList>
            <person name="Chhetri G."/>
        </authorList>
    </citation>
    <scope>NUCLEOTIDE SEQUENCE</scope>
    <source>
        <strain evidence="10">PTR5</strain>
    </source>
</reference>
<sequence length="347" mass="37133">MSRFGVCPKKEDTLLNKTLPIALAGLLLSVSAAVAQDDTSLSLDTVNTARLGTLLAQDDGAADERAEAEGPRPVIVRLQVLLDRAGASPGVIDGYDGENVRKAIAGLETLNGLNAGGELDDEVVGLLETDNPVLMGYTVTQDDADRIVDPLPDDYAELAKRDFLGFTSVAEELAERFHMDIDLLKALNPDTRFAVGEEIVVANPGDAREGKVARIEADKKAGQVRAYDESDRLIVAYPATVGSRDNPSPQGTHTVEAIAPEPNYTYRPDENFKQGDNDEPLVLAPGPNNPVGSVWIDLSEPTFGIHGTPEPEHIGKTASHGCVRLTNWDAEELAAMVENGVTVDFVQ</sequence>
<evidence type="ECO:0000256" key="2">
    <source>
        <dbReference type="ARBA" id="ARBA00005992"/>
    </source>
</evidence>
<dbReference type="PANTHER" id="PTHR30582">
    <property type="entry name" value="L,D-TRANSPEPTIDASE"/>
    <property type="match status" value="1"/>
</dbReference>
<evidence type="ECO:0000256" key="8">
    <source>
        <dbReference type="SAM" id="SignalP"/>
    </source>
</evidence>
<keyword evidence="3" id="KW-0808">Transferase</keyword>
<feature type="domain" description="L,D-TPase catalytic" evidence="9">
    <location>
        <begin position="213"/>
        <end position="346"/>
    </location>
</feature>